<sequence length="355" mass="41034">MESETSPRNVGSQIDRILRRMSTFTCLSFKQNRNYKVENTIGINFFVSTNNTNTVSLSNNTSYPTTITLKEDTYKNGTLLRFYIGIAFDIIPEVRRYDRNIDVNVTMNNVKEEFQQFYEITNPGDIPYLINTEFDFKSPMFFGPDFGNKTNEPTYTISLYNMYEYFLSSNKIFRFNDYKHIFYYYCEEERKKQNDCEYGGYYHKQGAKECTCPEYLGNKTCKDFNKKGLDINYTIADPLRACSQESVFEANITKAIHYINITSEKDKNVSVTIKEIKFEGSDCLTRNSYMEVLVRNDKGAAGINICNNSSNEITLPSLSNEVFIVTCSLKYNTFLKIGYKASSEGNDNNITQDNS</sequence>
<protein>
    <submittedName>
        <fullName evidence="2">Astacin domain-containing protein</fullName>
    </submittedName>
</protein>
<keyword evidence="1" id="KW-1185">Reference proteome</keyword>
<proteinExistence type="predicted"/>
<dbReference type="GO" id="GO:0008237">
    <property type="term" value="F:metallopeptidase activity"/>
    <property type="evidence" value="ECO:0007669"/>
    <property type="project" value="InterPro"/>
</dbReference>
<dbReference type="WBParaSite" id="SPAL_0000868900.1">
    <property type="protein sequence ID" value="SPAL_0000868900.1"/>
    <property type="gene ID" value="SPAL_0000868900"/>
</dbReference>
<dbReference type="Gene3D" id="3.40.390.10">
    <property type="entry name" value="Collagenase (Catalytic Domain)"/>
    <property type="match status" value="1"/>
</dbReference>
<evidence type="ECO:0000313" key="2">
    <source>
        <dbReference type="WBParaSite" id="SPAL_0000868900.1"/>
    </source>
</evidence>
<organism evidence="1 2">
    <name type="scientific">Strongyloides papillosus</name>
    <name type="common">Intestinal threadworm</name>
    <dbReference type="NCBI Taxonomy" id="174720"/>
    <lineage>
        <taxon>Eukaryota</taxon>
        <taxon>Metazoa</taxon>
        <taxon>Ecdysozoa</taxon>
        <taxon>Nematoda</taxon>
        <taxon>Chromadorea</taxon>
        <taxon>Rhabditida</taxon>
        <taxon>Tylenchina</taxon>
        <taxon>Panagrolaimomorpha</taxon>
        <taxon>Strongyloidoidea</taxon>
        <taxon>Strongyloididae</taxon>
        <taxon>Strongyloides</taxon>
    </lineage>
</organism>
<dbReference type="AlphaFoldDB" id="A0A0N5BS43"/>
<dbReference type="Proteomes" id="UP000046392">
    <property type="component" value="Unplaced"/>
</dbReference>
<reference evidence="2" key="1">
    <citation type="submission" date="2017-02" db="UniProtKB">
        <authorList>
            <consortium name="WormBaseParasite"/>
        </authorList>
    </citation>
    <scope>IDENTIFICATION</scope>
</reference>
<name>A0A0N5BS43_STREA</name>
<dbReference type="InterPro" id="IPR024079">
    <property type="entry name" value="MetalloPept_cat_dom_sf"/>
</dbReference>
<evidence type="ECO:0000313" key="1">
    <source>
        <dbReference type="Proteomes" id="UP000046392"/>
    </source>
</evidence>
<accession>A0A0N5BS43</accession>